<organism evidence="1 2">
    <name type="scientific">Ampelomyces quisqualis</name>
    <name type="common">Powdery mildew agent</name>
    <dbReference type="NCBI Taxonomy" id="50730"/>
    <lineage>
        <taxon>Eukaryota</taxon>
        <taxon>Fungi</taxon>
        <taxon>Dikarya</taxon>
        <taxon>Ascomycota</taxon>
        <taxon>Pezizomycotina</taxon>
        <taxon>Dothideomycetes</taxon>
        <taxon>Pleosporomycetidae</taxon>
        <taxon>Pleosporales</taxon>
        <taxon>Pleosporineae</taxon>
        <taxon>Phaeosphaeriaceae</taxon>
        <taxon>Ampelomyces</taxon>
    </lineage>
</organism>
<evidence type="ECO:0000313" key="2">
    <source>
        <dbReference type="Proteomes" id="UP000800096"/>
    </source>
</evidence>
<gene>
    <name evidence="1" type="ORF">BDU57DRAFT_571274</name>
</gene>
<evidence type="ECO:0000313" key="1">
    <source>
        <dbReference type="EMBL" id="KAF1917673.1"/>
    </source>
</evidence>
<dbReference type="EMBL" id="ML979134">
    <property type="protein sequence ID" value="KAF1917673.1"/>
    <property type="molecule type" value="Genomic_DNA"/>
</dbReference>
<name>A0A6A5QQK3_AMPQU</name>
<protein>
    <submittedName>
        <fullName evidence="1">Uncharacterized protein</fullName>
    </submittedName>
</protein>
<keyword evidence="2" id="KW-1185">Reference proteome</keyword>
<dbReference type="AlphaFoldDB" id="A0A6A5QQK3"/>
<accession>A0A6A5QQK3</accession>
<reference evidence="1" key="1">
    <citation type="journal article" date="2020" name="Stud. Mycol.">
        <title>101 Dothideomycetes genomes: a test case for predicting lifestyles and emergence of pathogens.</title>
        <authorList>
            <person name="Haridas S."/>
            <person name="Albert R."/>
            <person name="Binder M."/>
            <person name="Bloem J."/>
            <person name="Labutti K."/>
            <person name="Salamov A."/>
            <person name="Andreopoulos B."/>
            <person name="Baker S."/>
            <person name="Barry K."/>
            <person name="Bills G."/>
            <person name="Bluhm B."/>
            <person name="Cannon C."/>
            <person name="Castanera R."/>
            <person name="Culley D."/>
            <person name="Daum C."/>
            <person name="Ezra D."/>
            <person name="Gonzalez J."/>
            <person name="Henrissat B."/>
            <person name="Kuo A."/>
            <person name="Liang C."/>
            <person name="Lipzen A."/>
            <person name="Lutzoni F."/>
            <person name="Magnuson J."/>
            <person name="Mondo S."/>
            <person name="Nolan M."/>
            <person name="Ohm R."/>
            <person name="Pangilinan J."/>
            <person name="Park H.-J."/>
            <person name="Ramirez L."/>
            <person name="Alfaro M."/>
            <person name="Sun H."/>
            <person name="Tritt A."/>
            <person name="Yoshinaga Y."/>
            <person name="Zwiers L.-H."/>
            <person name="Turgeon B."/>
            <person name="Goodwin S."/>
            <person name="Spatafora J."/>
            <person name="Crous P."/>
            <person name="Grigoriev I."/>
        </authorList>
    </citation>
    <scope>NUCLEOTIDE SEQUENCE</scope>
    <source>
        <strain evidence="1">HMLAC05119</strain>
    </source>
</reference>
<dbReference type="Proteomes" id="UP000800096">
    <property type="component" value="Unassembled WGS sequence"/>
</dbReference>
<sequence>MSEDDHTIAEMHENAVVMLEKKLKKIPVQAFYAGRKPTIFDLYKGTSIFNTRYNHEECQLEDIFRKYNLFTPSNFKARKKEQEMHVTMMIWYWQMDPCHSFSTRHRVVRWNLLLAIMHLTASNPWEELGVARYNFLDTFVAAWRKTVSYEEWDDTQEDVRDKFSAWNWKEGELDLVQWCGKQRKRIESALKTLQDQIPPQNFDIDEFWAHVKKQSKADLKEHGAAWCMQYLLRLEQLERDCEVEERREDADDTYDEDFEDAFADMEMDDGPPSWLSKEDFDQPIIRALMVPIKEDVEVKEKEKLRYWMNPSEALKMLEGDGMQSLVAQMANVSFFS</sequence>
<dbReference type="OrthoDB" id="3801165at2759"/>
<proteinExistence type="predicted"/>